<dbReference type="GO" id="GO:0016829">
    <property type="term" value="F:lyase activity"/>
    <property type="evidence" value="ECO:0007669"/>
    <property type="project" value="UniProtKB-KW"/>
</dbReference>
<protein>
    <submittedName>
        <fullName evidence="9">Argininosuccinate lyase 2</fullName>
    </submittedName>
</protein>
<feature type="compositionally biased region" description="Basic and acidic residues" evidence="7">
    <location>
        <begin position="521"/>
        <end position="539"/>
    </location>
</feature>
<dbReference type="InterPro" id="IPR038085">
    <property type="entry name" value="Rnp2-like_sf"/>
</dbReference>
<dbReference type="Gene3D" id="3.30.470.20">
    <property type="entry name" value="ATP-grasp fold, B domain"/>
    <property type="match status" value="1"/>
</dbReference>
<dbReference type="InterPro" id="IPR001611">
    <property type="entry name" value="Leu-rich_rpt"/>
</dbReference>
<dbReference type="Pfam" id="PF13535">
    <property type="entry name" value="ATP-grasp_4"/>
    <property type="match status" value="1"/>
</dbReference>
<evidence type="ECO:0000313" key="10">
    <source>
        <dbReference type="Proteomes" id="UP000186817"/>
    </source>
</evidence>
<dbReference type="InterPro" id="IPR002759">
    <property type="entry name" value="Pop5/Rpp14/Rnp2-like"/>
</dbReference>
<evidence type="ECO:0000256" key="3">
    <source>
        <dbReference type="ARBA" id="ARBA00022694"/>
    </source>
</evidence>
<dbReference type="InterPro" id="IPR011761">
    <property type="entry name" value="ATP-grasp"/>
</dbReference>
<dbReference type="PANTHER" id="PTHR43585:SF2">
    <property type="entry name" value="ATP-GRASP ENZYME FSQD"/>
    <property type="match status" value="1"/>
</dbReference>
<dbReference type="Gene3D" id="3.80.10.10">
    <property type="entry name" value="Ribonuclease Inhibitor"/>
    <property type="match status" value="2"/>
</dbReference>
<feature type="region of interest" description="Disordered" evidence="7">
    <location>
        <begin position="289"/>
        <end position="309"/>
    </location>
</feature>
<dbReference type="PROSITE" id="PS51450">
    <property type="entry name" value="LRR"/>
    <property type="match status" value="1"/>
</dbReference>
<dbReference type="InterPro" id="IPR032675">
    <property type="entry name" value="LRR_dom_sf"/>
</dbReference>
<dbReference type="EMBL" id="LSRX01001130">
    <property type="protein sequence ID" value="OLP83236.1"/>
    <property type="molecule type" value="Genomic_DNA"/>
</dbReference>
<dbReference type="GO" id="GO:0016874">
    <property type="term" value="F:ligase activity"/>
    <property type="evidence" value="ECO:0007669"/>
    <property type="project" value="UniProtKB-KW"/>
</dbReference>
<dbReference type="Proteomes" id="UP000186817">
    <property type="component" value="Unassembled WGS sequence"/>
</dbReference>
<dbReference type="SUPFAM" id="SSF160350">
    <property type="entry name" value="Rnp2-like"/>
    <property type="match status" value="1"/>
</dbReference>
<dbReference type="GO" id="GO:0001682">
    <property type="term" value="P:tRNA 5'-leader removal"/>
    <property type="evidence" value="ECO:0007669"/>
    <property type="project" value="InterPro"/>
</dbReference>
<evidence type="ECO:0000256" key="7">
    <source>
        <dbReference type="SAM" id="MobiDB-lite"/>
    </source>
</evidence>
<dbReference type="Pfam" id="PF01900">
    <property type="entry name" value="RNase_P_Rpp14"/>
    <property type="match status" value="1"/>
</dbReference>
<keyword evidence="4 6" id="KW-0547">Nucleotide-binding</keyword>
<dbReference type="Gene3D" id="3.30.70.3250">
    <property type="entry name" value="Ribonuclease P, Pop5 subunit"/>
    <property type="match status" value="1"/>
</dbReference>
<dbReference type="PANTHER" id="PTHR43585">
    <property type="entry name" value="FUMIPYRROLE BIOSYNTHESIS PROTEIN C"/>
    <property type="match status" value="1"/>
</dbReference>
<comment type="similarity">
    <text evidence="1">Belongs to the eukaryotic/archaeal RNase P protein component 2 family.</text>
</comment>
<dbReference type="SMART" id="SM00368">
    <property type="entry name" value="LRR_RI"/>
    <property type="match status" value="4"/>
</dbReference>
<dbReference type="GO" id="GO:0005524">
    <property type="term" value="F:ATP binding"/>
    <property type="evidence" value="ECO:0007669"/>
    <property type="project" value="UniProtKB-UniRule"/>
</dbReference>
<evidence type="ECO:0000256" key="1">
    <source>
        <dbReference type="ARBA" id="ARBA00010800"/>
    </source>
</evidence>
<keyword evidence="2" id="KW-0436">Ligase</keyword>
<dbReference type="GO" id="GO:0030677">
    <property type="term" value="C:ribonuclease P complex"/>
    <property type="evidence" value="ECO:0007669"/>
    <property type="project" value="InterPro"/>
</dbReference>
<evidence type="ECO:0000256" key="4">
    <source>
        <dbReference type="ARBA" id="ARBA00022741"/>
    </source>
</evidence>
<feature type="region of interest" description="Disordered" evidence="7">
    <location>
        <begin position="465"/>
        <end position="493"/>
    </location>
</feature>
<accession>A0A1Q9CJZ7</accession>
<dbReference type="SUPFAM" id="SSF56059">
    <property type="entry name" value="Glutathione synthetase ATP-binding domain-like"/>
    <property type="match status" value="1"/>
</dbReference>
<keyword evidence="9" id="KW-0456">Lyase</keyword>
<dbReference type="SUPFAM" id="SSF52047">
    <property type="entry name" value="RNI-like"/>
    <property type="match status" value="1"/>
</dbReference>
<gene>
    <name evidence="9" type="primary">argH2</name>
    <name evidence="9" type="ORF">AK812_SmicGene36016</name>
</gene>
<sequence length="1486" mass="162598">MVAQKRRYLLFEVLYGAKPSRAAPVDELASEIKEAFVSHWGVLAEGQGNLRLLYWSPAIHLGVVRCATHLASQLRASLTMMTLLGGVPVQVSVHLLTGEVQNALRCGRELLHRWQRAALERAGPAEQAAVRQGFETELRLLSEVKSSHVAAFGRVTLVPDREILQLPARAYLVCSDAVRAARSPCVGDMKPRTPGSSERLERRLEAFESAEKKKKALAKAANGSSEPFPAAAPPVALRRRASLALRQVIVSGTETALKVRTGGLVQDFLRRDEEAGRLLGDDSNRCLIDSSGSEDDAGKDASTSSGKDRRQGIFADRSFWRRARQIACFQYTCERLRNNVNTFWKERLADAIDGRERARAQAKEIYLVVCRLRGLEEAVNRQCELLAFRHALRDRREAEAALTTKLHRQFRAGDNGPHAFWSIYHKEDSKWMLPAPSSITGKQEQKEPYKPAYNRQLPDAKLVANPGAQESEPSSHGHASLNSKRSQAARKVIQHRRDIHQKRLPAVTEVSSKPRRPSLPEVDHFDLESRPGTRQERGYFDLGRFLEPTRRAKRPKGLRPESRSVPALPQLGSRERGRHGGSKGGMGETMGSTTSSGSSWWNPNADAKPRRSVMAPVLEESAMSVSRSLPDLARPALRMPPFSLEAVAEPFMQPWQSEVRTQTGTREPEAEEDSATMHYIRVCNATGVVPTAAVLDMVRSHAISSGSEFLLDDELLAMSTMIRYLDRIKEVGLAGSTQLSDAVLNTFLQKLFGRPAMDSLEKLDLARCRGAGPRAMATIVGLLGESSGLFKLRHLDVSGIKISSNTLTSLCSAVHLHPAIRCLRLQDTGLGHHPAAASCLQDVLNAPALEVLGLGWNSFSEEALRSLGDMLASHKRLRELHLPNCDCRARVVSQPSMHIFLEGLGRNSSLTMLDLSMNRLTSISALVLEDSLAKHTKLQELFVGQNPFGVHGLRCLFRLLGQPTCGLKMLDAVGCQGTSDESRFAEGHCGYRASEPSGHYKLDLTLCHGRSLLRLLYKTCEAVNLDFNQAFQQLVVVPSTTAARAPAKFQHPAGKDASGVYPVPADSIISFFFCLDEARMRMVPEREGLDGRFRGPRPLASMYVDRHLLHGLVVIAGTGKSSIVAMGVSEQMVQRLQQCVVVVDPFSTGHMLAAELLQRNYSVLALWTSEVEENRGHLPAAAEGVPEKFLCELEEQETLAATAAAIHKATAGMELLAVMCGGETGVKVADALAEFLNLRGNSIADGMENRRDKRVQQEAVKAAGLRSVRSACGTSWSEVSDFAAQEALPLIVKPVESAGSDGVKKCNTVAEAKEHFELLMNSHRKSGAQGAAVLVQEFLKGTEYIVDIVSRNGVHKTTMVWVYDRRPANGGDFVLYGQKCVLADDPVAQQLIAYSKGCLDALKVTNGATHTEVMMTADGPCLVEVNSRCHGAAGAWMPLAEALTGYTQVGVCVDAFLNPEAFDRLSEVPPSPFLKVLEGGFGWAVA</sequence>
<evidence type="ECO:0000256" key="6">
    <source>
        <dbReference type="PROSITE-ProRule" id="PRU00409"/>
    </source>
</evidence>
<evidence type="ECO:0000256" key="5">
    <source>
        <dbReference type="ARBA" id="ARBA00022840"/>
    </source>
</evidence>
<dbReference type="OrthoDB" id="418960at2759"/>
<dbReference type="GO" id="GO:0046872">
    <property type="term" value="F:metal ion binding"/>
    <property type="evidence" value="ECO:0007669"/>
    <property type="project" value="InterPro"/>
</dbReference>
<dbReference type="InterPro" id="IPR052032">
    <property type="entry name" value="ATP-dep_AA_Ligase"/>
</dbReference>
<feature type="compositionally biased region" description="Low complexity" evidence="7">
    <location>
        <begin position="589"/>
        <end position="599"/>
    </location>
</feature>
<reference evidence="9 10" key="1">
    <citation type="submission" date="2016-02" db="EMBL/GenBank/DDBJ databases">
        <title>Genome analysis of coral dinoflagellate symbionts highlights evolutionary adaptations to a symbiotic lifestyle.</title>
        <authorList>
            <person name="Aranda M."/>
            <person name="Li Y."/>
            <person name="Liew Y.J."/>
            <person name="Baumgarten S."/>
            <person name="Simakov O."/>
            <person name="Wilson M."/>
            <person name="Piel J."/>
            <person name="Ashoor H."/>
            <person name="Bougouffa S."/>
            <person name="Bajic V.B."/>
            <person name="Ryu T."/>
            <person name="Ravasi T."/>
            <person name="Bayer T."/>
            <person name="Micklem G."/>
            <person name="Kim H."/>
            <person name="Bhak J."/>
            <person name="Lajeunesse T.C."/>
            <person name="Voolstra C.R."/>
        </authorList>
    </citation>
    <scope>NUCLEOTIDE SEQUENCE [LARGE SCALE GENOMIC DNA]</scope>
    <source>
        <strain evidence="9 10">CCMP2467</strain>
    </source>
</reference>
<evidence type="ECO:0000313" key="9">
    <source>
        <dbReference type="EMBL" id="OLP83236.1"/>
    </source>
</evidence>
<comment type="caution">
    <text evidence="9">The sequence shown here is derived from an EMBL/GenBank/DDBJ whole genome shotgun (WGS) entry which is preliminary data.</text>
</comment>
<proteinExistence type="inferred from homology"/>
<keyword evidence="10" id="KW-1185">Reference proteome</keyword>
<organism evidence="9 10">
    <name type="scientific">Symbiodinium microadriaticum</name>
    <name type="common">Dinoflagellate</name>
    <name type="synonym">Zooxanthella microadriatica</name>
    <dbReference type="NCBI Taxonomy" id="2951"/>
    <lineage>
        <taxon>Eukaryota</taxon>
        <taxon>Sar</taxon>
        <taxon>Alveolata</taxon>
        <taxon>Dinophyceae</taxon>
        <taxon>Suessiales</taxon>
        <taxon>Symbiodiniaceae</taxon>
        <taxon>Symbiodinium</taxon>
    </lineage>
</organism>
<name>A0A1Q9CJZ7_SYMMI</name>
<keyword evidence="3" id="KW-0819">tRNA processing</keyword>
<evidence type="ECO:0000259" key="8">
    <source>
        <dbReference type="PROSITE" id="PS50975"/>
    </source>
</evidence>
<evidence type="ECO:0000256" key="2">
    <source>
        <dbReference type="ARBA" id="ARBA00022598"/>
    </source>
</evidence>
<keyword evidence="5 6" id="KW-0067">ATP-binding</keyword>
<dbReference type="PROSITE" id="PS50975">
    <property type="entry name" value="ATP_GRASP"/>
    <property type="match status" value="1"/>
</dbReference>
<feature type="region of interest" description="Disordered" evidence="7">
    <location>
        <begin position="507"/>
        <end position="607"/>
    </location>
</feature>
<feature type="domain" description="ATP-grasp" evidence="8">
    <location>
        <begin position="1257"/>
        <end position="1457"/>
    </location>
</feature>